<evidence type="ECO:0000313" key="1">
    <source>
        <dbReference type="EMBL" id="VFQ89005.1"/>
    </source>
</evidence>
<accession>A0A484MJN3</accession>
<gene>
    <name evidence="1" type="ORF">CCAM_LOCUS30781</name>
</gene>
<proteinExistence type="predicted"/>
<dbReference type="EMBL" id="OOIL02003702">
    <property type="protein sequence ID" value="VFQ89005.1"/>
    <property type="molecule type" value="Genomic_DNA"/>
</dbReference>
<organism evidence="1 2">
    <name type="scientific">Cuscuta campestris</name>
    <dbReference type="NCBI Taxonomy" id="132261"/>
    <lineage>
        <taxon>Eukaryota</taxon>
        <taxon>Viridiplantae</taxon>
        <taxon>Streptophyta</taxon>
        <taxon>Embryophyta</taxon>
        <taxon>Tracheophyta</taxon>
        <taxon>Spermatophyta</taxon>
        <taxon>Magnoliopsida</taxon>
        <taxon>eudicotyledons</taxon>
        <taxon>Gunneridae</taxon>
        <taxon>Pentapetalae</taxon>
        <taxon>asterids</taxon>
        <taxon>lamiids</taxon>
        <taxon>Solanales</taxon>
        <taxon>Convolvulaceae</taxon>
        <taxon>Cuscuteae</taxon>
        <taxon>Cuscuta</taxon>
        <taxon>Cuscuta subgen. Grammica</taxon>
        <taxon>Cuscuta sect. Cleistogrammica</taxon>
    </lineage>
</organism>
<reference evidence="1 2" key="1">
    <citation type="submission" date="2018-04" db="EMBL/GenBank/DDBJ databases">
        <authorList>
            <person name="Vogel A."/>
        </authorList>
    </citation>
    <scope>NUCLEOTIDE SEQUENCE [LARGE SCALE GENOMIC DNA]</scope>
</reference>
<name>A0A484MJN3_9ASTE</name>
<evidence type="ECO:0000313" key="2">
    <source>
        <dbReference type="Proteomes" id="UP000595140"/>
    </source>
</evidence>
<protein>
    <submittedName>
        <fullName evidence="1">Uncharacterized protein</fullName>
    </submittedName>
</protein>
<dbReference type="Proteomes" id="UP000595140">
    <property type="component" value="Unassembled WGS sequence"/>
</dbReference>
<keyword evidence="2" id="KW-1185">Reference proteome</keyword>
<dbReference type="AlphaFoldDB" id="A0A484MJN3"/>
<sequence length="81" mass="9204">MWTNLMEFIENVLKTNAALAMAEETGRFRVGKARECQGDKTRVRFLATALKGYYVKHMVSPNTRLLFCGRQLSFKGMGSLI</sequence>